<dbReference type="Pfam" id="PF00061">
    <property type="entry name" value="Lipocalin"/>
    <property type="match status" value="1"/>
</dbReference>
<dbReference type="GO" id="GO:0002682">
    <property type="term" value="P:regulation of immune system process"/>
    <property type="evidence" value="ECO:0007669"/>
    <property type="project" value="InterPro"/>
</dbReference>
<feature type="signal peptide" evidence="12">
    <location>
        <begin position="1"/>
        <end position="35"/>
    </location>
</feature>
<keyword evidence="3" id="KW-0813">Transport</keyword>
<dbReference type="InParanoid" id="A0A6J0YKY8"/>
<keyword evidence="6 12" id="KW-0732">Signal</keyword>
<dbReference type="GeneID" id="110146057"/>
<feature type="disulfide bond" evidence="9">
    <location>
        <begin position="40"/>
        <end position="183"/>
    </location>
</feature>
<keyword evidence="4" id="KW-0011">Acute phase</keyword>
<organism evidence="14 15">
    <name type="scientific">Odocoileus virginianus</name>
    <name type="common">White-tailed deer</name>
    <dbReference type="NCBI Taxonomy" id="9874"/>
    <lineage>
        <taxon>Eukaryota</taxon>
        <taxon>Metazoa</taxon>
        <taxon>Chordata</taxon>
        <taxon>Craniata</taxon>
        <taxon>Vertebrata</taxon>
        <taxon>Euteleostomi</taxon>
        <taxon>Mammalia</taxon>
        <taxon>Eutheria</taxon>
        <taxon>Laurasiatheria</taxon>
        <taxon>Artiodactyla</taxon>
        <taxon>Ruminantia</taxon>
        <taxon>Pecora</taxon>
        <taxon>Cervidae</taxon>
        <taxon>Odocoileinae</taxon>
        <taxon>Odocoileus</taxon>
    </lineage>
</organism>
<dbReference type="OrthoDB" id="9448848at2759"/>
<keyword evidence="14" id="KW-1185">Reference proteome</keyword>
<dbReference type="GO" id="GO:0006953">
    <property type="term" value="P:acute-phase response"/>
    <property type="evidence" value="ECO:0007669"/>
    <property type="project" value="UniProtKB-KW"/>
</dbReference>
<dbReference type="SUPFAM" id="SSF50814">
    <property type="entry name" value="Lipocalins"/>
    <property type="match status" value="1"/>
</dbReference>
<proteinExistence type="inferred from homology"/>
<dbReference type="GO" id="GO:0005615">
    <property type="term" value="C:extracellular space"/>
    <property type="evidence" value="ECO:0007669"/>
    <property type="project" value="InterPro"/>
</dbReference>
<name>A0A6J0YKY8_ODOVR</name>
<feature type="domain" description="Lipocalin/cytosolic fatty-acid binding" evidence="13">
    <location>
        <begin position="58"/>
        <end position="197"/>
    </location>
</feature>
<feature type="disulfide bond" evidence="9">
    <location>
        <begin position="108"/>
        <end position="201"/>
    </location>
</feature>
<keyword evidence="7 9" id="KW-1015">Disulfide bond</keyword>
<dbReference type="RefSeq" id="XP_020762339.2">
    <property type="nucleotide sequence ID" value="XM_020906680.2"/>
</dbReference>
<feature type="modified residue" description="Pyrrolidone carboxylic acid" evidence="10">
    <location>
        <position position="36"/>
    </location>
</feature>
<comment type="similarity">
    <text evidence="2">Belongs to the calycin superfamily. Lipocalin family.</text>
</comment>
<dbReference type="PIRSF" id="PIRSF036899">
    <property type="entry name" value="AGP"/>
    <property type="match status" value="1"/>
</dbReference>
<dbReference type="InterPro" id="IPR012674">
    <property type="entry name" value="Calycin"/>
</dbReference>
<keyword evidence="8 10" id="KW-0325">Glycoprotein</keyword>
<protein>
    <submittedName>
        <fullName evidence="15">Alpha-1-acid glycoprotein 1</fullName>
    </submittedName>
</protein>
<dbReference type="FunCoup" id="A0A6J0YKY8">
    <property type="interactions" value="87"/>
</dbReference>
<dbReference type="InterPro" id="IPR001500">
    <property type="entry name" value="A1A_glycop"/>
</dbReference>
<reference evidence="15" key="2">
    <citation type="submission" date="2025-08" db="UniProtKB">
        <authorList>
            <consortium name="RefSeq"/>
        </authorList>
    </citation>
    <scope>IDENTIFICATION</scope>
    <source>
        <tissue evidence="15">Tongue muscle</tissue>
    </source>
</reference>
<dbReference type="PANTHER" id="PTHR11967:SF2">
    <property type="entry name" value="ALPHA-1-ACID GLYCOPROTEIN 1"/>
    <property type="match status" value="1"/>
</dbReference>
<dbReference type="CDD" id="cd19451">
    <property type="entry name" value="lipocalin_AGP-like"/>
    <property type="match status" value="1"/>
</dbReference>
<dbReference type="PRINTS" id="PR00708">
    <property type="entry name" value="A1AGLPROTEIN"/>
</dbReference>
<evidence type="ECO:0000313" key="15">
    <source>
        <dbReference type="RefSeq" id="XP_020762339.2"/>
    </source>
</evidence>
<evidence type="ECO:0000256" key="11">
    <source>
        <dbReference type="SAM" id="MobiDB-lite"/>
    </source>
</evidence>
<dbReference type="AlphaFoldDB" id="A0A6J0YKY8"/>
<evidence type="ECO:0000256" key="9">
    <source>
        <dbReference type="PIRSR" id="PIRSR036899-50"/>
    </source>
</evidence>
<dbReference type="Gene3D" id="2.40.128.20">
    <property type="match status" value="1"/>
</dbReference>
<evidence type="ECO:0000256" key="10">
    <source>
        <dbReference type="PIRSR" id="PIRSR036899-51"/>
    </source>
</evidence>
<dbReference type="Proteomes" id="UP001652640">
    <property type="component" value="Chromosome 31"/>
</dbReference>
<evidence type="ECO:0000256" key="4">
    <source>
        <dbReference type="ARBA" id="ARBA00022486"/>
    </source>
</evidence>
<evidence type="ECO:0000256" key="7">
    <source>
        <dbReference type="ARBA" id="ARBA00023157"/>
    </source>
</evidence>
<dbReference type="PANTHER" id="PTHR11967">
    <property type="entry name" value="ALPHA-1-ACID GLYCOPROTEIN"/>
    <property type="match status" value="1"/>
</dbReference>
<evidence type="ECO:0000256" key="8">
    <source>
        <dbReference type="ARBA" id="ARBA00023180"/>
    </source>
</evidence>
<evidence type="ECO:0000259" key="13">
    <source>
        <dbReference type="Pfam" id="PF00061"/>
    </source>
</evidence>
<evidence type="ECO:0000256" key="2">
    <source>
        <dbReference type="ARBA" id="ARBA00006889"/>
    </source>
</evidence>
<comment type="subcellular location">
    <subcellularLocation>
        <location evidence="1">Secreted</location>
    </subcellularLocation>
</comment>
<feature type="chain" id="PRO_5045899706" evidence="12">
    <location>
        <begin position="36"/>
        <end position="219"/>
    </location>
</feature>
<dbReference type="InterPro" id="IPR000566">
    <property type="entry name" value="Lipocln_cytosolic_FA-bd_dom"/>
</dbReference>
<evidence type="ECO:0000256" key="1">
    <source>
        <dbReference type="ARBA" id="ARBA00004613"/>
    </source>
</evidence>
<reference evidence="14" key="1">
    <citation type="journal article" date="2022" name="J. Hered.">
        <title>A De Novo Chromosome-Level Genome Assembly of the White-Tailed Deer, Odocoileus Virginianus.</title>
        <authorList>
            <person name="London E.W."/>
            <person name="Roca A.L."/>
            <person name="Novakofski J.E."/>
            <person name="Mateus-Pinilla N.E."/>
        </authorList>
    </citation>
    <scope>NUCLEOTIDE SEQUENCE [LARGE SCALE GENOMIC DNA]</scope>
</reference>
<evidence type="ECO:0000256" key="5">
    <source>
        <dbReference type="ARBA" id="ARBA00022525"/>
    </source>
</evidence>
<feature type="region of interest" description="Disordered" evidence="11">
    <location>
        <begin position="200"/>
        <end position="219"/>
    </location>
</feature>
<evidence type="ECO:0000256" key="12">
    <source>
        <dbReference type="SAM" id="SignalP"/>
    </source>
</evidence>
<keyword evidence="10" id="KW-0873">Pyrrolidone carboxylic acid</keyword>
<evidence type="ECO:0000256" key="3">
    <source>
        <dbReference type="ARBA" id="ARBA00022448"/>
    </source>
</evidence>
<gene>
    <name evidence="15" type="primary">ORM1</name>
</gene>
<accession>A0A6J0YKY8</accession>
<evidence type="ECO:0000256" key="6">
    <source>
        <dbReference type="ARBA" id="ARBA00022729"/>
    </source>
</evidence>
<evidence type="ECO:0000313" key="14">
    <source>
        <dbReference type="Proteomes" id="UP001652640"/>
    </source>
</evidence>
<dbReference type="KEGG" id="ovr:110146057"/>
<sequence length="219" mass="25130">MPSNHQLAWLQVSPGLSMALLWALTLLSLLPLLDAQSPECANLTTVAPITNATMDWLTGKWFYIGSAFRNPEYNESARTIQAAFFYFEPRHAEDKLIVREYQTIADKCIYNRSTINIYRQNGTMSKIESDREHFADLLLNKHLRTFMLAASWNGIKNVGVSFYADKPEVTQEQKKEFLDVIKCIGIQESEITYSDEKKDVCGPLEKQHEEERKKETEAS</sequence>
<keyword evidence="5" id="KW-0964">Secreted</keyword>